<evidence type="ECO:0000313" key="7">
    <source>
        <dbReference type="Proteomes" id="UP000244896"/>
    </source>
</evidence>
<reference evidence="6 7" key="1">
    <citation type="journal article" date="2018" name="Syst. Appl. Microbiol.">
        <title>Ereboglobus luteus gen. nov. sp. nov. from cockroach guts, and new insights into the oxygen relationship of the genera Opitutus and Didymococcus (Verrucomicrobia: Opitutaceae).</title>
        <authorList>
            <person name="Tegtmeier D."/>
            <person name="Belitz A."/>
            <person name="Radek R."/>
            <person name="Heimerl T."/>
            <person name="Brune A."/>
        </authorList>
    </citation>
    <scope>NUCLEOTIDE SEQUENCE [LARGE SCALE GENOMIC DNA]</scope>
    <source>
        <strain evidence="6 7">Ho45</strain>
    </source>
</reference>
<dbReference type="KEGG" id="elut:CKA38_04630"/>
<dbReference type="SMART" id="SM00822">
    <property type="entry name" value="PKS_KR"/>
    <property type="match status" value="1"/>
</dbReference>
<dbReference type="Proteomes" id="UP000244896">
    <property type="component" value="Chromosome"/>
</dbReference>
<evidence type="ECO:0000256" key="1">
    <source>
        <dbReference type="ARBA" id="ARBA00006484"/>
    </source>
</evidence>
<name>A0A2U8E1H8_9BACT</name>
<dbReference type="PRINTS" id="PR00081">
    <property type="entry name" value="GDHRDH"/>
</dbReference>
<gene>
    <name evidence="6" type="ORF">CKA38_04630</name>
</gene>
<evidence type="ECO:0000256" key="2">
    <source>
        <dbReference type="ARBA" id="ARBA00022857"/>
    </source>
</evidence>
<dbReference type="Pfam" id="PF00106">
    <property type="entry name" value="adh_short"/>
    <property type="match status" value="1"/>
</dbReference>
<dbReference type="PANTHER" id="PTHR43391">
    <property type="entry name" value="RETINOL DEHYDROGENASE-RELATED"/>
    <property type="match status" value="1"/>
</dbReference>
<evidence type="ECO:0000256" key="4">
    <source>
        <dbReference type="RuleBase" id="RU000363"/>
    </source>
</evidence>
<organism evidence="6 7">
    <name type="scientific">Ereboglobus luteus</name>
    <dbReference type="NCBI Taxonomy" id="1796921"/>
    <lineage>
        <taxon>Bacteria</taxon>
        <taxon>Pseudomonadati</taxon>
        <taxon>Verrucomicrobiota</taxon>
        <taxon>Opitutia</taxon>
        <taxon>Opitutales</taxon>
        <taxon>Opitutaceae</taxon>
        <taxon>Ereboglobus</taxon>
    </lineage>
</organism>
<dbReference type="PRINTS" id="PR00080">
    <property type="entry name" value="SDRFAMILY"/>
</dbReference>
<evidence type="ECO:0000256" key="3">
    <source>
        <dbReference type="ARBA" id="ARBA00023002"/>
    </source>
</evidence>
<dbReference type="EMBL" id="CP023004">
    <property type="protein sequence ID" value="AWI08636.1"/>
    <property type="molecule type" value="Genomic_DNA"/>
</dbReference>
<proteinExistence type="inferred from homology"/>
<dbReference type="GO" id="GO:0016491">
    <property type="term" value="F:oxidoreductase activity"/>
    <property type="evidence" value="ECO:0007669"/>
    <property type="project" value="UniProtKB-KW"/>
</dbReference>
<feature type="domain" description="Ketoreductase" evidence="5">
    <location>
        <begin position="13"/>
        <end position="162"/>
    </location>
</feature>
<dbReference type="PANTHER" id="PTHR43391:SF14">
    <property type="entry name" value="DEHYDROGENASE_REDUCTASE SDR FAMILY PROTEIN 7-LIKE"/>
    <property type="match status" value="1"/>
</dbReference>
<evidence type="ECO:0000259" key="5">
    <source>
        <dbReference type="SMART" id="SM00822"/>
    </source>
</evidence>
<dbReference type="AlphaFoldDB" id="A0A2U8E1H8"/>
<evidence type="ECO:0000313" key="6">
    <source>
        <dbReference type="EMBL" id="AWI08636.1"/>
    </source>
</evidence>
<keyword evidence="7" id="KW-1185">Reference proteome</keyword>
<dbReference type="InterPro" id="IPR057326">
    <property type="entry name" value="KR_dom"/>
</dbReference>
<dbReference type="InterPro" id="IPR036291">
    <property type="entry name" value="NAD(P)-bd_dom_sf"/>
</dbReference>
<accession>A0A2U8E1H8</accession>
<dbReference type="RefSeq" id="WP_108824445.1">
    <property type="nucleotide sequence ID" value="NZ_CP023004.1"/>
</dbReference>
<comment type="similarity">
    <text evidence="1 4">Belongs to the short-chain dehydrogenases/reductases (SDR) family.</text>
</comment>
<dbReference type="InterPro" id="IPR002347">
    <property type="entry name" value="SDR_fam"/>
</dbReference>
<dbReference type="OrthoDB" id="9775296at2"/>
<keyword evidence="3" id="KW-0560">Oxidoreductase</keyword>
<keyword evidence="2" id="KW-0521">NADP</keyword>
<sequence length="301" mass="32335">MPKNKTVIVTGASSGIVTGASSGIGGAVARRMAQAGANVVVFARRAERLEALCAEIDPAGTRTLAVAGDVNVAIDRERLVRVAVERFGRIDALVNNAGYGQRGPIERIPLEALRANFETNVFSLVALTQLVAPVMRTQARLGKDGTGKDGGRIINIGSVAGRITRPMSAAYDSTKFALEGITDGLRGELKPFGIGVVLVRPGFIRTEFGQVADAVSNRVLSGDGAGPYAPYVGDFQTKRVKLRRMAGVPDDIARLVEKALTARRPRAHYNGPAHAKLFLFLKWLLPVRAMDWALRMKRHVK</sequence>
<protein>
    <recommendedName>
        <fullName evidence="5">Ketoreductase domain-containing protein</fullName>
    </recommendedName>
</protein>
<dbReference type="Gene3D" id="3.40.50.720">
    <property type="entry name" value="NAD(P)-binding Rossmann-like Domain"/>
    <property type="match status" value="1"/>
</dbReference>
<dbReference type="SUPFAM" id="SSF51735">
    <property type="entry name" value="NAD(P)-binding Rossmann-fold domains"/>
    <property type="match status" value="1"/>
</dbReference>